<keyword evidence="7" id="KW-1185">Reference proteome</keyword>
<dbReference type="PANTHER" id="PTHR10961:SF7">
    <property type="entry name" value="FAD DEPENDENT OXIDOREDUCTASE DOMAIN-CONTAINING PROTEIN"/>
    <property type="match status" value="1"/>
</dbReference>
<dbReference type="Gene3D" id="3.50.50.60">
    <property type="entry name" value="FAD/NAD(P)-binding domain"/>
    <property type="match status" value="1"/>
</dbReference>
<evidence type="ECO:0000256" key="3">
    <source>
        <dbReference type="ARBA" id="ARBA00022827"/>
    </source>
</evidence>
<dbReference type="InterPro" id="IPR036188">
    <property type="entry name" value="FAD/NAD-bd_sf"/>
</dbReference>
<evidence type="ECO:0000313" key="6">
    <source>
        <dbReference type="EMBL" id="MDT0320844.1"/>
    </source>
</evidence>
<name>A0ABU2LTB9_9ACTN</name>
<gene>
    <name evidence="6" type="ORF">RNC47_21160</name>
</gene>
<organism evidence="6 7">
    <name type="scientific">Streptomyces millisiae</name>
    <dbReference type="NCBI Taxonomy" id="3075542"/>
    <lineage>
        <taxon>Bacteria</taxon>
        <taxon>Bacillati</taxon>
        <taxon>Actinomycetota</taxon>
        <taxon>Actinomycetes</taxon>
        <taxon>Kitasatosporales</taxon>
        <taxon>Streptomycetaceae</taxon>
        <taxon>Streptomyces</taxon>
    </lineage>
</organism>
<reference evidence="7" key="1">
    <citation type="submission" date="2023-07" db="EMBL/GenBank/DDBJ databases">
        <title>30 novel species of actinomycetes from the DSMZ collection.</title>
        <authorList>
            <person name="Nouioui I."/>
        </authorList>
    </citation>
    <scope>NUCLEOTIDE SEQUENCE [LARGE SCALE GENOMIC DNA]</scope>
    <source>
        <strain evidence="7">DSM 44918</strain>
    </source>
</reference>
<dbReference type="SUPFAM" id="SSF51905">
    <property type="entry name" value="FAD/NAD(P)-binding domain"/>
    <property type="match status" value="1"/>
</dbReference>
<dbReference type="PANTHER" id="PTHR10961">
    <property type="entry name" value="PEROXISOMAL SARCOSINE OXIDASE"/>
    <property type="match status" value="1"/>
</dbReference>
<dbReference type="EMBL" id="JAVREM010000030">
    <property type="protein sequence ID" value="MDT0320844.1"/>
    <property type="molecule type" value="Genomic_DNA"/>
</dbReference>
<dbReference type="InterPro" id="IPR006076">
    <property type="entry name" value="FAD-dep_OxRdtase"/>
</dbReference>
<dbReference type="InterPro" id="IPR045170">
    <property type="entry name" value="MTOX"/>
</dbReference>
<keyword evidence="3" id="KW-0274">FAD</keyword>
<dbReference type="SUPFAM" id="SSF54373">
    <property type="entry name" value="FAD-linked reductases, C-terminal domain"/>
    <property type="match status" value="1"/>
</dbReference>
<evidence type="ECO:0000259" key="5">
    <source>
        <dbReference type="Pfam" id="PF01266"/>
    </source>
</evidence>
<protein>
    <submittedName>
        <fullName evidence="6">FAD-dependent oxidoreductase</fullName>
    </submittedName>
</protein>
<evidence type="ECO:0000313" key="7">
    <source>
        <dbReference type="Proteomes" id="UP001183420"/>
    </source>
</evidence>
<evidence type="ECO:0000256" key="2">
    <source>
        <dbReference type="ARBA" id="ARBA00022630"/>
    </source>
</evidence>
<keyword evidence="4" id="KW-0560">Oxidoreductase</keyword>
<dbReference type="RefSeq" id="WP_311601026.1">
    <property type="nucleotide sequence ID" value="NZ_JAVREM010000030.1"/>
</dbReference>
<dbReference type="Proteomes" id="UP001183420">
    <property type="component" value="Unassembled WGS sequence"/>
</dbReference>
<dbReference type="Pfam" id="PF01266">
    <property type="entry name" value="DAO"/>
    <property type="match status" value="1"/>
</dbReference>
<proteinExistence type="predicted"/>
<feature type="domain" description="FAD dependent oxidoreductase" evidence="5">
    <location>
        <begin position="20"/>
        <end position="365"/>
    </location>
</feature>
<evidence type="ECO:0000256" key="4">
    <source>
        <dbReference type="ARBA" id="ARBA00023002"/>
    </source>
</evidence>
<sequence>MTTHDQPIRPLSTAPPTDVDVAIVGAGLMGSAAAWAATRRGRSVALLERFAVGHDHGSSHGSARIVRRAYADPLYVRLTGRAMELWRELEQDADARLLRITGGVDHGPGGEPGAVAAALAACGVAHETLPAAEAERRWPGLRFEGQVVHQPDAGTVDAAAAVTAFVHLAGRRGADVRAGTPVDRIVVEGEDRARIETAAGPLTARRVVVAAGAWTAGLLGELLPLPPLTVTQEQIFHFPRREAASADWPVVIHDGELSVYSLAGGRDGGPGNGRKIAEHHAGRATTADTRDGLVDPAARARIVDYVRRWLPGLEPEPFNEATCLYTSTPNEDFLLDRVGPLVVCSPCSGHGAKFAPLIGELAADLADDRPAPDRRFTLAAHRAFRG</sequence>
<keyword evidence="2" id="KW-0285">Flavoprotein</keyword>
<comment type="cofactor">
    <cofactor evidence="1">
        <name>FAD</name>
        <dbReference type="ChEBI" id="CHEBI:57692"/>
    </cofactor>
</comment>
<dbReference type="Gene3D" id="3.30.9.10">
    <property type="entry name" value="D-Amino Acid Oxidase, subunit A, domain 2"/>
    <property type="match status" value="1"/>
</dbReference>
<accession>A0ABU2LTB9</accession>
<evidence type="ECO:0000256" key="1">
    <source>
        <dbReference type="ARBA" id="ARBA00001974"/>
    </source>
</evidence>
<comment type="caution">
    <text evidence="6">The sequence shown here is derived from an EMBL/GenBank/DDBJ whole genome shotgun (WGS) entry which is preliminary data.</text>
</comment>